<dbReference type="GO" id="GO:0003700">
    <property type="term" value="F:DNA-binding transcription factor activity"/>
    <property type="evidence" value="ECO:0007669"/>
    <property type="project" value="InterPro"/>
</dbReference>
<dbReference type="InterPro" id="IPR036388">
    <property type="entry name" value="WH-like_DNA-bd_sf"/>
</dbReference>
<accession>A0A537LAF2</accession>
<dbReference type="NCBIfam" id="NF033788">
    <property type="entry name" value="HTH_metalloreg"/>
    <property type="match status" value="1"/>
</dbReference>
<dbReference type="SUPFAM" id="SSF46785">
    <property type="entry name" value="Winged helix' DNA-binding domain"/>
    <property type="match status" value="1"/>
</dbReference>
<name>A0A537LAF2_9BACT</name>
<dbReference type="CDD" id="cd00090">
    <property type="entry name" value="HTH_ARSR"/>
    <property type="match status" value="1"/>
</dbReference>
<evidence type="ECO:0000259" key="1">
    <source>
        <dbReference type="PROSITE" id="PS50987"/>
    </source>
</evidence>
<dbReference type="InterPro" id="IPR011991">
    <property type="entry name" value="ArsR-like_HTH"/>
</dbReference>
<dbReference type="PROSITE" id="PS50987">
    <property type="entry name" value="HTH_ARSR_2"/>
    <property type="match status" value="1"/>
</dbReference>
<dbReference type="PRINTS" id="PR00778">
    <property type="entry name" value="HTHARSR"/>
</dbReference>
<dbReference type="EMBL" id="VBAJ01000261">
    <property type="protein sequence ID" value="TMJ04677.1"/>
    <property type="molecule type" value="Genomic_DNA"/>
</dbReference>
<evidence type="ECO:0000313" key="2">
    <source>
        <dbReference type="EMBL" id="TMJ04677.1"/>
    </source>
</evidence>
<dbReference type="PANTHER" id="PTHR38600:SF2">
    <property type="entry name" value="SLL0088 PROTEIN"/>
    <property type="match status" value="1"/>
</dbReference>
<dbReference type="InterPro" id="IPR036390">
    <property type="entry name" value="WH_DNA-bd_sf"/>
</dbReference>
<dbReference type="Pfam" id="PF01022">
    <property type="entry name" value="HTH_5"/>
    <property type="match status" value="1"/>
</dbReference>
<dbReference type="AlphaFoldDB" id="A0A537LAF2"/>
<feature type="domain" description="HTH arsR-type" evidence="1">
    <location>
        <begin position="1"/>
        <end position="95"/>
    </location>
</feature>
<proteinExistence type="predicted"/>
<dbReference type="Proteomes" id="UP000318661">
    <property type="component" value="Unassembled WGS sequence"/>
</dbReference>
<comment type="caution">
    <text evidence="2">The sequence shown here is derived from an EMBL/GenBank/DDBJ whole genome shotgun (WGS) entry which is preliminary data.</text>
</comment>
<dbReference type="InterPro" id="IPR001845">
    <property type="entry name" value="HTH_ArsR_DNA-bd_dom"/>
</dbReference>
<sequence length="109" mass="12535">MVTVQRRQRDALFRAIADPTRRQILSLLRGGRFTVGQIASNFGTSRPAISKHLRVLRSAGLIVTQRDGAARICHLNAKPLRAIGEWLQDYETFWRGTMRNLKNYVEDKR</sequence>
<evidence type="ECO:0000313" key="3">
    <source>
        <dbReference type="Proteomes" id="UP000318661"/>
    </source>
</evidence>
<reference evidence="2 3" key="1">
    <citation type="journal article" date="2019" name="Nat. Microbiol.">
        <title>Mediterranean grassland soil C-N compound turnover is dependent on rainfall and depth, and is mediated by genomically divergent microorganisms.</title>
        <authorList>
            <person name="Diamond S."/>
            <person name="Andeer P.F."/>
            <person name="Li Z."/>
            <person name="Crits-Christoph A."/>
            <person name="Burstein D."/>
            <person name="Anantharaman K."/>
            <person name="Lane K.R."/>
            <person name="Thomas B.C."/>
            <person name="Pan C."/>
            <person name="Northen T.R."/>
            <person name="Banfield J.F."/>
        </authorList>
    </citation>
    <scope>NUCLEOTIDE SEQUENCE [LARGE SCALE GENOMIC DNA]</scope>
    <source>
        <strain evidence="2">NP_2</strain>
    </source>
</reference>
<organism evidence="2 3">
    <name type="scientific">Candidatus Segetimicrobium genomatis</name>
    <dbReference type="NCBI Taxonomy" id="2569760"/>
    <lineage>
        <taxon>Bacteria</taxon>
        <taxon>Bacillati</taxon>
        <taxon>Candidatus Sysuimicrobiota</taxon>
        <taxon>Candidatus Sysuimicrobiia</taxon>
        <taxon>Candidatus Sysuimicrobiales</taxon>
        <taxon>Candidatus Segetimicrobiaceae</taxon>
        <taxon>Candidatus Segetimicrobium</taxon>
    </lineage>
</organism>
<dbReference type="Gene3D" id="1.10.10.10">
    <property type="entry name" value="Winged helix-like DNA-binding domain superfamily/Winged helix DNA-binding domain"/>
    <property type="match status" value="1"/>
</dbReference>
<dbReference type="SMART" id="SM00418">
    <property type="entry name" value="HTH_ARSR"/>
    <property type="match status" value="1"/>
</dbReference>
<protein>
    <submittedName>
        <fullName evidence="2">Helix-turn-helix transcriptional regulator</fullName>
    </submittedName>
</protein>
<gene>
    <name evidence="2" type="ORF">E6G99_10255</name>
</gene>
<dbReference type="PANTHER" id="PTHR38600">
    <property type="entry name" value="TRANSCRIPTIONAL REGULATORY PROTEIN"/>
    <property type="match status" value="1"/>
</dbReference>